<dbReference type="AlphaFoldDB" id="A0A379DYM0"/>
<evidence type="ECO:0000256" key="3">
    <source>
        <dbReference type="ARBA" id="ARBA00022452"/>
    </source>
</evidence>
<dbReference type="InterPro" id="IPR037066">
    <property type="entry name" value="Plug_dom_sf"/>
</dbReference>
<keyword evidence="3" id="KW-1134">Transmembrane beta strand</keyword>
<dbReference type="PANTHER" id="PTHR30069:SF46">
    <property type="entry name" value="OAR PROTEIN"/>
    <property type="match status" value="1"/>
</dbReference>
<dbReference type="InterPro" id="IPR057601">
    <property type="entry name" value="Oar-like_b-barrel"/>
</dbReference>
<evidence type="ECO:0000259" key="8">
    <source>
        <dbReference type="Pfam" id="PF25183"/>
    </source>
</evidence>
<dbReference type="Gene3D" id="2.40.170.20">
    <property type="entry name" value="TonB-dependent receptor, beta-barrel domain"/>
    <property type="match status" value="1"/>
</dbReference>
<dbReference type="InterPro" id="IPR039426">
    <property type="entry name" value="TonB-dep_rcpt-like"/>
</dbReference>
<dbReference type="GO" id="GO:0009279">
    <property type="term" value="C:cell outer membrane"/>
    <property type="evidence" value="ECO:0007669"/>
    <property type="project" value="UniProtKB-SubCell"/>
</dbReference>
<dbReference type="Pfam" id="PF25183">
    <property type="entry name" value="OMP_b-brl_4"/>
    <property type="match status" value="2"/>
</dbReference>
<evidence type="ECO:0000313" key="9">
    <source>
        <dbReference type="EMBL" id="SUB85515.1"/>
    </source>
</evidence>
<evidence type="ECO:0000256" key="6">
    <source>
        <dbReference type="ARBA" id="ARBA00023237"/>
    </source>
</evidence>
<gene>
    <name evidence="9" type="primary">oar</name>
    <name evidence="9" type="ORF">NCTC11157_01240</name>
</gene>
<evidence type="ECO:0000256" key="7">
    <source>
        <dbReference type="SAM" id="SignalP"/>
    </source>
</evidence>
<dbReference type="Gene3D" id="2.170.130.10">
    <property type="entry name" value="TonB-dependent receptor, plug domain"/>
    <property type="match status" value="1"/>
</dbReference>
<keyword evidence="4" id="KW-0812">Transmembrane</keyword>
<reference evidence="9 10" key="1">
    <citation type="submission" date="2018-06" db="EMBL/GenBank/DDBJ databases">
        <authorList>
            <consortium name="Pathogen Informatics"/>
            <person name="Doyle S."/>
        </authorList>
    </citation>
    <scope>NUCLEOTIDE SEQUENCE [LARGE SCALE GENOMIC DNA]</scope>
    <source>
        <strain evidence="9 10">NCTC11157</strain>
    </source>
</reference>
<keyword evidence="6" id="KW-0998">Cell outer membrane</keyword>
<dbReference type="PANTHER" id="PTHR30069">
    <property type="entry name" value="TONB-DEPENDENT OUTER MEMBRANE RECEPTOR"/>
    <property type="match status" value="1"/>
</dbReference>
<dbReference type="GO" id="GO:0015344">
    <property type="term" value="F:siderophore uptake transmembrane transporter activity"/>
    <property type="evidence" value="ECO:0007669"/>
    <property type="project" value="TreeGrafter"/>
</dbReference>
<dbReference type="GO" id="GO:0044718">
    <property type="term" value="P:siderophore transmembrane transport"/>
    <property type="evidence" value="ECO:0007669"/>
    <property type="project" value="TreeGrafter"/>
</dbReference>
<proteinExistence type="predicted"/>
<feature type="signal peptide" evidence="7">
    <location>
        <begin position="1"/>
        <end position="23"/>
    </location>
</feature>
<evidence type="ECO:0000256" key="5">
    <source>
        <dbReference type="ARBA" id="ARBA00023136"/>
    </source>
</evidence>
<dbReference type="Proteomes" id="UP000254072">
    <property type="component" value="Unassembled WGS sequence"/>
</dbReference>
<keyword evidence="7" id="KW-0732">Signal</keyword>
<keyword evidence="5" id="KW-0472">Membrane</keyword>
<organism evidence="9 10">
    <name type="scientific">Prevotella disiens</name>
    <dbReference type="NCBI Taxonomy" id="28130"/>
    <lineage>
        <taxon>Bacteria</taxon>
        <taxon>Pseudomonadati</taxon>
        <taxon>Bacteroidota</taxon>
        <taxon>Bacteroidia</taxon>
        <taxon>Bacteroidales</taxon>
        <taxon>Prevotellaceae</taxon>
        <taxon>Prevotella</taxon>
    </lineage>
</organism>
<dbReference type="InterPro" id="IPR008969">
    <property type="entry name" value="CarboxyPept-like_regulatory"/>
</dbReference>
<dbReference type="SUPFAM" id="SSF49464">
    <property type="entry name" value="Carboxypeptidase regulatory domain-like"/>
    <property type="match status" value="1"/>
</dbReference>
<accession>A0A379DYM0</accession>
<evidence type="ECO:0000313" key="10">
    <source>
        <dbReference type="Proteomes" id="UP000254072"/>
    </source>
</evidence>
<feature type="chain" id="PRO_5016714269" description="TonB-dependent transporter Oar-like beta-barrel domain-containing protein" evidence="7">
    <location>
        <begin position="24"/>
        <end position="1087"/>
    </location>
</feature>
<dbReference type="SUPFAM" id="SSF56935">
    <property type="entry name" value="Porins"/>
    <property type="match status" value="1"/>
</dbReference>
<dbReference type="Gene3D" id="2.60.40.1120">
    <property type="entry name" value="Carboxypeptidase-like, regulatory domain"/>
    <property type="match status" value="1"/>
</dbReference>
<dbReference type="Pfam" id="PF13620">
    <property type="entry name" value="CarboxypepD_reg"/>
    <property type="match status" value="1"/>
</dbReference>
<evidence type="ECO:0000256" key="2">
    <source>
        <dbReference type="ARBA" id="ARBA00022448"/>
    </source>
</evidence>
<protein>
    <recommendedName>
        <fullName evidence="8">TonB-dependent transporter Oar-like beta-barrel domain-containing protein</fullName>
    </recommendedName>
</protein>
<evidence type="ECO:0000256" key="1">
    <source>
        <dbReference type="ARBA" id="ARBA00004571"/>
    </source>
</evidence>
<keyword evidence="2" id="KW-0813">Transport</keyword>
<dbReference type="InterPro" id="IPR036942">
    <property type="entry name" value="Beta-barrel_TonB_sf"/>
</dbReference>
<feature type="domain" description="TonB-dependent transporter Oar-like beta-barrel" evidence="8">
    <location>
        <begin position="350"/>
        <end position="913"/>
    </location>
</feature>
<sequence length="1087" mass="122533">MGMKKRLLFLIVMFFSLTSAVMAQITTSGISGKVTSKGEEVIGATITATHQPSGTIYRGLTNLDGRFTIQGMRVGGPYKVEIAYLGKQTKTFEGVMLHLGEVEDLSCKLEADAKELQEVVVVGKAGLNGTKTGAAQSLTSRQIADMPSITHGIADVARLNPQLTTSSNGAMSFAGTNNRYNSFMIDGAMNNDVFGLTADGSNGGQAGAQPVSMETIEQIQINVAPFDVRQSGFTGGAINAITKSGTNKFHGSVYGFGNNQNLIGHHYPYSDGTGYAPKYQEQQEYQWGLTLGGPIIKDKLFFFFNFEDANKKYPNINGYGQTGSRVLKEEADDVLAKIKAMAKKQGIDYTGSYGNPDIYTKSRKYGAKIDWNINDFNKFSFRWSYVDAQQLNNVSGASSLNDDNYYYPFNSKTHSFTAELQSRISPKISNEARASYVRVRDERAVSNPFPMISLQVTGGTVNIGNERSSMANQLDQDIYTIEDNLTWYKGNHTFTFGTHNEFYKFANLFIQDANGTYNFADLEHFNKYYDDFMNNNLDPTYAYFKQYRFGMANTAVTGDPRWKAPFSAGQLGFYAQDKWNATPSFQLTYGLRMEIPLFFDTPTANTGFNEYAAKRNWGVRTDHKLSSRPLWSPRVGFRWDINNDRRYILRGGIGIFTGRIPYVWISNNFTNTGIQMSKYSVYNPKGLEMQFDPNKQTENADKLKAAGSQEVNIFADNFKFAQTLKLNLGFDFKALGIDWTAEAIYSKTLNDIYYKNLSIEETGKTFGQETGYEWDNRPMFTTTTKGTPYAYVYGLYNTNKGYTVNLSLKAEKHFNFGLDLMASYTWTRSMSVNSGTSSVAGSNWMFNTTYRNPNNPELGFSAYNVPHNIQASAYYHVAYGSSKQWQSTIGLIYQAKSGSPYVIEMYGDMNGDGARGNDLMWIPTDEQIDKMHFVATTVNNSNNTYPLITRVLGEGYKGNLSEEQQRALLKQWIAEDSYMRDHRGQYFERYADNLAFEHHFDLHFAQKYSFKVAGQINSLELSFDIINLGNLLNKDWGHTYGDGFGRYFSPFNYEGDGMFKFDGTHVNRDYNSYNSRWRGQIGLRYTF</sequence>
<name>A0A379DYM0_9BACT</name>
<comment type="subcellular location">
    <subcellularLocation>
        <location evidence="1">Cell outer membrane</location>
        <topology evidence="1">Multi-pass membrane protein</topology>
    </subcellularLocation>
</comment>
<feature type="domain" description="TonB-dependent transporter Oar-like beta-barrel" evidence="8">
    <location>
        <begin position="241"/>
        <end position="312"/>
    </location>
</feature>
<dbReference type="EMBL" id="UGTL01000001">
    <property type="protein sequence ID" value="SUB85515.1"/>
    <property type="molecule type" value="Genomic_DNA"/>
</dbReference>
<evidence type="ECO:0000256" key="4">
    <source>
        <dbReference type="ARBA" id="ARBA00022692"/>
    </source>
</evidence>